<evidence type="ECO:0000256" key="9">
    <source>
        <dbReference type="ARBA" id="ARBA00048048"/>
    </source>
</evidence>
<comment type="caution">
    <text evidence="12">The sequence shown here is derived from an EMBL/GenBank/DDBJ whole genome shotgun (WGS) entry which is preliminary data.</text>
</comment>
<evidence type="ECO:0000256" key="8">
    <source>
        <dbReference type="ARBA" id="ARBA00023315"/>
    </source>
</evidence>
<keyword evidence="2 10" id="KW-0808">Transferase</keyword>
<evidence type="ECO:0000313" key="13">
    <source>
        <dbReference type="Proteomes" id="UP001209540"/>
    </source>
</evidence>
<evidence type="ECO:0000313" key="12">
    <source>
        <dbReference type="EMBL" id="KAI9263248.1"/>
    </source>
</evidence>
<evidence type="ECO:0000256" key="10">
    <source>
        <dbReference type="RuleBase" id="RU079119"/>
    </source>
</evidence>
<feature type="transmembrane region" description="Helical" evidence="10">
    <location>
        <begin position="12"/>
        <end position="35"/>
    </location>
</feature>
<dbReference type="Pfam" id="PF01529">
    <property type="entry name" value="DHHC"/>
    <property type="match status" value="1"/>
</dbReference>
<dbReference type="InterPro" id="IPR001594">
    <property type="entry name" value="Palmitoyltrfase_DHHC"/>
</dbReference>
<feature type="domain" description="Palmitoyltransferase DHHC" evidence="11">
    <location>
        <begin position="71"/>
        <end position="239"/>
    </location>
</feature>
<keyword evidence="4 10" id="KW-1133">Transmembrane helix</keyword>
<accession>A0AAD5PDR2</accession>
<evidence type="ECO:0000256" key="4">
    <source>
        <dbReference type="ARBA" id="ARBA00022989"/>
    </source>
</evidence>
<comment type="similarity">
    <text evidence="10">Belongs to the DHHC palmitoyltransferase family.</text>
</comment>
<comment type="subcellular location">
    <subcellularLocation>
        <location evidence="1">Membrane</location>
        <topology evidence="1">Multi-pass membrane protein</topology>
    </subcellularLocation>
</comment>
<keyword evidence="5 10" id="KW-0472">Membrane</keyword>
<dbReference type="PROSITE" id="PS50216">
    <property type="entry name" value="DHHC"/>
    <property type="match status" value="1"/>
</dbReference>
<dbReference type="GO" id="GO:0006612">
    <property type="term" value="P:protein targeting to membrane"/>
    <property type="evidence" value="ECO:0007669"/>
    <property type="project" value="TreeGrafter"/>
</dbReference>
<keyword evidence="7" id="KW-0449">Lipoprotein</keyword>
<dbReference type="PANTHER" id="PTHR22883:SF147">
    <property type="entry name" value="PALMITOYLTRANSFERASE"/>
    <property type="match status" value="1"/>
</dbReference>
<evidence type="ECO:0000256" key="6">
    <source>
        <dbReference type="ARBA" id="ARBA00023139"/>
    </source>
</evidence>
<dbReference type="EC" id="2.3.1.225" evidence="10"/>
<evidence type="ECO:0000256" key="3">
    <source>
        <dbReference type="ARBA" id="ARBA00022692"/>
    </source>
</evidence>
<dbReference type="AlphaFoldDB" id="A0AAD5PDR2"/>
<keyword evidence="3 10" id="KW-0812">Transmembrane</keyword>
<protein>
    <recommendedName>
        <fullName evidence="10">Palmitoyltransferase</fullName>
        <ecNumber evidence="10">2.3.1.225</ecNumber>
    </recommendedName>
</protein>
<feature type="transmembrane region" description="Helical" evidence="10">
    <location>
        <begin position="162"/>
        <end position="181"/>
    </location>
</feature>
<dbReference type="InterPro" id="IPR039859">
    <property type="entry name" value="PFA4/ZDH16/20/ERF2-like"/>
</dbReference>
<sequence length="344" mass="39899">MSRSIETIAARITFPCVVYGLMSYTLHSFIVRVYGRLLASHDVRLLGSPSCTLQTTKDKDIIQVSLCNKEGEFNICSICNITKPDRTHHCKQCNQCILKMDHHCPWIGGCVGQQNHKLFYLFLLYTTTYACWVMSIVWSPLTRAIFNGQPISLRFCWNAYKLYLYTLYKIGINFYHMGRYQSWVPLLTGVIGWDDYQYIDIHWVVTLLLGILFSVVLSGFTGFHSYCILRNKTTIEHVSSRPYHLRIDYPDDSHYHDDDEDQVAPSLPITTTTTTRSRMMTFEASERLWDNGIKNNWNSVMGISPWFWFGMNESNKTTPTSFSPQVYDRIIQHTIHTTTKSSEI</sequence>
<dbReference type="GO" id="GO:0019706">
    <property type="term" value="F:protein-cysteine S-palmitoyltransferase activity"/>
    <property type="evidence" value="ECO:0007669"/>
    <property type="project" value="UniProtKB-EC"/>
</dbReference>
<name>A0AAD5PDR2_9FUNG</name>
<dbReference type="EMBL" id="JAIXMP010000013">
    <property type="protein sequence ID" value="KAI9263248.1"/>
    <property type="molecule type" value="Genomic_DNA"/>
</dbReference>
<feature type="transmembrane region" description="Helical" evidence="10">
    <location>
        <begin position="118"/>
        <end position="141"/>
    </location>
</feature>
<feature type="transmembrane region" description="Helical" evidence="10">
    <location>
        <begin position="201"/>
        <end position="223"/>
    </location>
</feature>
<dbReference type="GO" id="GO:0005794">
    <property type="term" value="C:Golgi apparatus"/>
    <property type="evidence" value="ECO:0007669"/>
    <property type="project" value="TreeGrafter"/>
</dbReference>
<evidence type="ECO:0000256" key="1">
    <source>
        <dbReference type="ARBA" id="ARBA00004141"/>
    </source>
</evidence>
<comment type="catalytic activity">
    <reaction evidence="9 10">
        <text>L-cysteinyl-[protein] + hexadecanoyl-CoA = S-hexadecanoyl-L-cysteinyl-[protein] + CoA</text>
        <dbReference type="Rhea" id="RHEA:36683"/>
        <dbReference type="Rhea" id="RHEA-COMP:10131"/>
        <dbReference type="Rhea" id="RHEA-COMP:11032"/>
        <dbReference type="ChEBI" id="CHEBI:29950"/>
        <dbReference type="ChEBI" id="CHEBI:57287"/>
        <dbReference type="ChEBI" id="CHEBI:57379"/>
        <dbReference type="ChEBI" id="CHEBI:74151"/>
        <dbReference type="EC" id="2.3.1.225"/>
    </reaction>
</comment>
<dbReference type="GO" id="GO:0016020">
    <property type="term" value="C:membrane"/>
    <property type="evidence" value="ECO:0007669"/>
    <property type="project" value="UniProtKB-SubCell"/>
</dbReference>
<evidence type="ECO:0000256" key="2">
    <source>
        <dbReference type="ARBA" id="ARBA00022679"/>
    </source>
</evidence>
<reference evidence="12" key="1">
    <citation type="journal article" date="2022" name="IScience">
        <title>Evolution of zygomycete secretomes and the origins of terrestrial fungal ecologies.</title>
        <authorList>
            <person name="Chang Y."/>
            <person name="Wang Y."/>
            <person name="Mondo S."/>
            <person name="Ahrendt S."/>
            <person name="Andreopoulos W."/>
            <person name="Barry K."/>
            <person name="Beard J."/>
            <person name="Benny G.L."/>
            <person name="Blankenship S."/>
            <person name="Bonito G."/>
            <person name="Cuomo C."/>
            <person name="Desiro A."/>
            <person name="Gervers K.A."/>
            <person name="Hundley H."/>
            <person name="Kuo A."/>
            <person name="LaButti K."/>
            <person name="Lang B.F."/>
            <person name="Lipzen A."/>
            <person name="O'Donnell K."/>
            <person name="Pangilinan J."/>
            <person name="Reynolds N."/>
            <person name="Sandor L."/>
            <person name="Smith M.E."/>
            <person name="Tsang A."/>
            <person name="Grigoriev I.V."/>
            <person name="Stajich J.E."/>
            <person name="Spatafora J.W."/>
        </authorList>
    </citation>
    <scope>NUCLEOTIDE SEQUENCE</scope>
    <source>
        <strain evidence="12">RSA 2281</strain>
    </source>
</reference>
<keyword evidence="13" id="KW-1185">Reference proteome</keyword>
<reference evidence="12" key="2">
    <citation type="submission" date="2023-02" db="EMBL/GenBank/DDBJ databases">
        <authorList>
            <consortium name="DOE Joint Genome Institute"/>
            <person name="Mondo S.J."/>
            <person name="Chang Y."/>
            <person name="Wang Y."/>
            <person name="Ahrendt S."/>
            <person name="Andreopoulos W."/>
            <person name="Barry K."/>
            <person name="Beard J."/>
            <person name="Benny G.L."/>
            <person name="Blankenship S."/>
            <person name="Bonito G."/>
            <person name="Cuomo C."/>
            <person name="Desiro A."/>
            <person name="Gervers K.A."/>
            <person name="Hundley H."/>
            <person name="Kuo A."/>
            <person name="LaButti K."/>
            <person name="Lang B.F."/>
            <person name="Lipzen A."/>
            <person name="O'Donnell K."/>
            <person name="Pangilinan J."/>
            <person name="Reynolds N."/>
            <person name="Sandor L."/>
            <person name="Smith M.W."/>
            <person name="Tsang A."/>
            <person name="Grigoriev I.V."/>
            <person name="Stajich J.E."/>
            <person name="Spatafora J.W."/>
        </authorList>
    </citation>
    <scope>NUCLEOTIDE SEQUENCE</scope>
    <source>
        <strain evidence="12">RSA 2281</strain>
    </source>
</reference>
<dbReference type="GO" id="GO:0005783">
    <property type="term" value="C:endoplasmic reticulum"/>
    <property type="evidence" value="ECO:0007669"/>
    <property type="project" value="TreeGrafter"/>
</dbReference>
<gene>
    <name evidence="12" type="ORF">BDA99DRAFT_61845</name>
</gene>
<evidence type="ECO:0000259" key="11">
    <source>
        <dbReference type="Pfam" id="PF01529"/>
    </source>
</evidence>
<dbReference type="PANTHER" id="PTHR22883">
    <property type="entry name" value="ZINC FINGER DHHC DOMAIN CONTAINING PROTEIN"/>
    <property type="match status" value="1"/>
</dbReference>
<comment type="domain">
    <text evidence="10">The DHHC domain is required for palmitoyltransferase activity.</text>
</comment>
<dbReference type="Proteomes" id="UP001209540">
    <property type="component" value="Unassembled WGS sequence"/>
</dbReference>
<evidence type="ECO:0000256" key="7">
    <source>
        <dbReference type="ARBA" id="ARBA00023288"/>
    </source>
</evidence>
<keyword evidence="6" id="KW-0564">Palmitate</keyword>
<evidence type="ECO:0000256" key="5">
    <source>
        <dbReference type="ARBA" id="ARBA00023136"/>
    </source>
</evidence>
<organism evidence="12 13">
    <name type="scientific">Phascolomyces articulosus</name>
    <dbReference type="NCBI Taxonomy" id="60185"/>
    <lineage>
        <taxon>Eukaryota</taxon>
        <taxon>Fungi</taxon>
        <taxon>Fungi incertae sedis</taxon>
        <taxon>Mucoromycota</taxon>
        <taxon>Mucoromycotina</taxon>
        <taxon>Mucoromycetes</taxon>
        <taxon>Mucorales</taxon>
        <taxon>Lichtheimiaceae</taxon>
        <taxon>Phascolomyces</taxon>
    </lineage>
</organism>
<proteinExistence type="inferred from homology"/>
<keyword evidence="8 10" id="KW-0012">Acyltransferase</keyword>